<evidence type="ECO:0000313" key="5">
    <source>
        <dbReference type="EMBL" id="MBW0534455.1"/>
    </source>
</evidence>
<dbReference type="InterPro" id="IPR001199">
    <property type="entry name" value="Cyt_B5-like_heme/steroid-bd"/>
</dbReference>
<dbReference type="InterPro" id="IPR050577">
    <property type="entry name" value="MAPR/NEUFC/NENF-like"/>
</dbReference>
<evidence type="ECO:0000313" key="6">
    <source>
        <dbReference type="Proteomes" id="UP000765509"/>
    </source>
</evidence>
<dbReference type="PANTHER" id="PTHR10281:SF115">
    <property type="entry name" value="BINDING PROTEIN, PUTATIVE (AFU_ORTHOLOGUE AFUA_4G06240)-RELATED"/>
    <property type="match status" value="1"/>
</dbReference>
<proteinExistence type="inferred from homology"/>
<accession>A0A9Q3FBW3</accession>
<dbReference type="GO" id="GO:0005783">
    <property type="term" value="C:endoplasmic reticulum"/>
    <property type="evidence" value="ECO:0007669"/>
    <property type="project" value="TreeGrafter"/>
</dbReference>
<sequence length="178" mass="20089">MLDWFQQLDHHRFYPFFLRSIDYLQHHKLWVLVHLAVLSVLTFWALTTGRSSAQSPRKMSSGPPQVDLRPPKDDPITIEELSRFDGSDPSKPIYVAIKGIVFDVSAKREVYGPGGSYHVFAGKDGSKGLGKSSLKPEDATSDYSSLDENESKVLADWVSFFKKRYNIVGKVVNKTVNL</sequence>
<feature type="transmembrane region" description="Helical" evidence="3">
    <location>
        <begin position="29"/>
        <end position="49"/>
    </location>
</feature>
<dbReference type="SMART" id="SM01117">
    <property type="entry name" value="Cyt-b5"/>
    <property type="match status" value="1"/>
</dbReference>
<dbReference type="AlphaFoldDB" id="A0A9Q3FBW3"/>
<evidence type="ECO:0000256" key="1">
    <source>
        <dbReference type="ARBA" id="ARBA00038357"/>
    </source>
</evidence>
<gene>
    <name evidence="5" type="ORF">O181_074170</name>
</gene>
<dbReference type="OrthoDB" id="899at2759"/>
<comment type="caution">
    <text evidence="5">The sequence shown here is derived from an EMBL/GenBank/DDBJ whole genome shotgun (WGS) entry which is preliminary data.</text>
</comment>
<name>A0A9Q3FBW3_9BASI</name>
<evidence type="ECO:0000256" key="3">
    <source>
        <dbReference type="SAM" id="Phobius"/>
    </source>
</evidence>
<dbReference type="FunFam" id="3.10.120.10:FF:000003">
    <property type="entry name" value="membrane-associated progesterone receptor component 1"/>
    <property type="match status" value="1"/>
</dbReference>
<keyword evidence="3" id="KW-1133">Transmembrane helix</keyword>
<organism evidence="5 6">
    <name type="scientific">Austropuccinia psidii MF-1</name>
    <dbReference type="NCBI Taxonomy" id="1389203"/>
    <lineage>
        <taxon>Eukaryota</taxon>
        <taxon>Fungi</taxon>
        <taxon>Dikarya</taxon>
        <taxon>Basidiomycota</taxon>
        <taxon>Pucciniomycotina</taxon>
        <taxon>Pucciniomycetes</taxon>
        <taxon>Pucciniales</taxon>
        <taxon>Sphaerophragmiaceae</taxon>
        <taxon>Austropuccinia</taxon>
    </lineage>
</organism>
<keyword evidence="6" id="KW-1185">Reference proteome</keyword>
<dbReference type="GO" id="GO:0016020">
    <property type="term" value="C:membrane"/>
    <property type="evidence" value="ECO:0007669"/>
    <property type="project" value="TreeGrafter"/>
</dbReference>
<dbReference type="Pfam" id="PF00173">
    <property type="entry name" value="Cyt-b5"/>
    <property type="match status" value="1"/>
</dbReference>
<evidence type="ECO:0000259" key="4">
    <source>
        <dbReference type="SMART" id="SM01117"/>
    </source>
</evidence>
<dbReference type="InterPro" id="IPR036400">
    <property type="entry name" value="Cyt_B5-like_heme/steroid_sf"/>
</dbReference>
<protein>
    <recommendedName>
        <fullName evidence="4">Cytochrome b5 heme-binding domain-containing protein</fullName>
    </recommendedName>
</protein>
<keyword evidence="3" id="KW-0472">Membrane</keyword>
<evidence type="ECO:0000256" key="2">
    <source>
        <dbReference type="SAM" id="MobiDB-lite"/>
    </source>
</evidence>
<dbReference type="Proteomes" id="UP000765509">
    <property type="component" value="Unassembled WGS sequence"/>
</dbReference>
<dbReference type="GO" id="GO:0020037">
    <property type="term" value="F:heme binding"/>
    <property type="evidence" value="ECO:0007669"/>
    <property type="project" value="UniProtKB-ARBA"/>
</dbReference>
<reference evidence="5" key="1">
    <citation type="submission" date="2021-03" db="EMBL/GenBank/DDBJ databases">
        <title>Draft genome sequence of rust myrtle Austropuccinia psidii MF-1, a brazilian biotype.</title>
        <authorList>
            <person name="Quecine M.C."/>
            <person name="Pachon D.M.R."/>
            <person name="Bonatelli M.L."/>
            <person name="Correr F.H."/>
            <person name="Franceschini L.M."/>
            <person name="Leite T.F."/>
            <person name="Margarido G.R.A."/>
            <person name="Almeida C.A."/>
            <person name="Ferrarezi J.A."/>
            <person name="Labate C.A."/>
        </authorList>
    </citation>
    <scope>NUCLEOTIDE SEQUENCE</scope>
    <source>
        <strain evidence="5">MF-1</strain>
    </source>
</reference>
<keyword evidence="3" id="KW-0812">Transmembrane</keyword>
<feature type="region of interest" description="Disordered" evidence="2">
    <location>
        <begin position="52"/>
        <end position="72"/>
    </location>
</feature>
<dbReference type="SUPFAM" id="SSF55856">
    <property type="entry name" value="Cytochrome b5-like heme/steroid binding domain"/>
    <property type="match status" value="1"/>
</dbReference>
<feature type="domain" description="Cytochrome b5 heme-binding" evidence="4">
    <location>
        <begin position="76"/>
        <end position="172"/>
    </location>
</feature>
<dbReference type="EMBL" id="AVOT02039403">
    <property type="protein sequence ID" value="MBW0534455.1"/>
    <property type="molecule type" value="Genomic_DNA"/>
</dbReference>
<dbReference type="PANTHER" id="PTHR10281">
    <property type="entry name" value="MEMBRANE-ASSOCIATED PROGESTERONE RECEPTOR COMPONENT-RELATED"/>
    <property type="match status" value="1"/>
</dbReference>
<dbReference type="Gene3D" id="3.10.120.10">
    <property type="entry name" value="Cytochrome b5-like heme/steroid binding domain"/>
    <property type="match status" value="1"/>
</dbReference>
<comment type="similarity">
    <text evidence="1">Belongs to the cytochrome b5 family. MAPR subfamily.</text>
</comment>